<accession>A0A0F9IKT1</accession>
<proteinExistence type="predicted"/>
<comment type="caution">
    <text evidence="1">The sequence shown here is derived from an EMBL/GenBank/DDBJ whole genome shotgun (WGS) entry which is preliminary data.</text>
</comment>
<dbReference type="EMBL" id="LAZR01012168">
    <property type="protein sequence ID" value="KKM28221.1"/>
    <property type="molecule type" value="Genomic_DNA"/>
</dbReference>
<gene>
    <name evidence="1" type="ORF">LCGC14_1566880</name>
</gene>
<reference evidence="1" key="1">
    <citation type="journal article" date="2015" name="Nature">
        <title>Complex archaea that bridge the gap between prokaryotes and eukaryotes.</title>
        <authorList>
            <person name="Spang A."/>
            <person name="Saw J.H."/>
            <person name="Jorgensen S.L."/>
            <person name="Zaremba-Niedzwiedzka K."/>
            <person name="Martijn J."/>
            <person name="Lind A.E."/>
            <person name="van Eijk R."/>
            <person name="Schleper C."/>
            <person name="Guy L."/>
            <person name="Ettema T.J."/>
        </authorList>
    </citation>
    <scope>NUCLEOTIDE SEQUENCE</scope>
</reference>
<organism evidence="1">
    <name type="scientific">marine sediment metagenome</name>
    <dbReference type="NCBI Taxonomy" id="412755"/>
    <lineage>
        <taxon>unclassified sequences</taxon>
        <taxon>metagenomes</taxon>
        <taxon>ecological metagenomes</taxon>
    </lineage>
</organism>
<evidence type="ECO:0000313" key="1">
    <source>
        <dbReference type="EMBL" id="KKM28221.1"/>
    </source>
</evidence>
<sequence>MTYPFCPECGSDWKDCKCSGKRVDDFTRKHLQAWADATLHDDERDELVQKMVAYIERNPDVLERDFSWGQVRDIIERNEKLGIS</sequence>
<protein>
    <submittedName>
        <fullName evidence="1">Uncharacterized protein</fullName>
    </submittedName>
</protein>
<name>A0A0F9IKT1_9ZZZZ</name>
<dbReference type="AlphaFoldDB" id="A0A0F9IKT1"/>